<evidence type="ECO:0000256" key="1">
    <source>
        <dbReference type="SAM" id="Phobius"/>
    </source>
</evidence>
<keyword evidence="1" id="KW-0812">Transmembrane</keyword>
<dbReference type="EMBL" id="MU250527">
    <property type="protein sequence ID" value="KAG7449996.1"/>
    <property type="molecule type" value="Genomic_DNA"/>
</dbReference>
<feature type="transmembrane region" description="Helical" evidence="1">
    <location>
        <begin position="97"/>
        <end position="124"/>
    </location>
</feature>
<evidence type="ECO:0000313" key="3">
    <source>
        <dbReference type="EMBL" id="KAG7449996.1"/>
    </source>
</evidence>
<dbReference type="RefSeq" id="XP_043043496.1">
    <property type="nucleotide sequence ID" value="XM_043181623.1"/>
</dbReference>
<dbReference type="AlphaFoldDB" id="A0A9P7W261"/>
<gene>
    <name evidence="3" type="ORF">BT62DRAFT_618969</name>
</gene>
<keyword evidence="4" id="KW-1185">Reference proteome</keyword>
<dbReference type="GeneID" id="66103919"/>
<dbReference type="InterPro" id="IPR045338">
    <property type="entry name" value="DUF6535"/>
</dbReference>
<dbReference type="Proteomes" id="UP000812287">
    <property type="component" value="Unassembled WGS sequence"/>
</dbReference>
<dbReference type="Pfam" id="PF20153">
    <property type="entry name" value="DUF6535"/>
    <property type="match status" value="1"/>
</dbReference>
<evidence type="ECO:0000313" key="4">
    <source>
        <dbReference type="Proteomes" id="UP000812287"/>
    </source>
</evidence>
<protein>
    <recommendedName>
        <fullName evidence="2">DUF6535 domain-containing protein</fullName>
    </recommendedName>
</protein>
<name>A0A9P7W261_9AGAR</name>
<keyword evidence="1" id="KW-1133">Transmembrane helix</keyword>
<reference evidence="3" key="1">
    <citation type="submission" date="2020-11" db="EMBL/GenBank/DDBJ databases">
        <title>Adaptations for nitrogen fixation in a non-lichenized fungal sporocarp promotes dispersal by wood-feeding termites.</title>
        <authorList>
            <consortium name="DOE Joint Genome Institute"/>
            <person name="Koch R.A."/>
            <person name="Yoon G."/>
            <person name="Arayal U."/>
            <person name="Lail K."/>
            <person name="Amirebrahimi M."/>
            <person name="Labutti K."/>
            <person name="Lipzen A."/>
            <person name="Riley R."/>
            <person name="Barry K."/>
            <person name="Henrissat B."/>
            <person name="Grigoriev I.V."/>
            <person name="Herr J.R."/>
            <person name="Aime M.C."/>
        </authorList>
    </citation>
    <scope>NUCLEOTIDE SEQUENCE</scope>
    <source>
        <strain evidence="3">MCA 3950</strain>
    </source>
</reference>
<feature type="transmembrane region" description="Helical" evidence="1">
    <location>
        <begin position="38"/>
        <end position="63"/>
    </location>
</feature>
<feature type="transmembrane region" description="Helical" evidence="1">
    <location>
        <begin position="130"/>
        <end position="155"/>
    </location>
</feature>
<comment type="caution">
    <text evidence="3">The sequence shown here is derived from an EMBL/GenBank/DDBJ whole genome shotgun (WGS) entry which is preliminary data.</text>
</comment>
<sequence>MLLFELVSIQRTFANGTPLDTVPFSPSNLSAKFIPSRGHVWVNGLRLTSLVLSFTTALMAVLVKQWLHHYAALPSGTSRERSHTRQFRYAGFQKWQVFVMVGLLPVVMHAALAIFFLGLVVFLIPLQVSLSWIIGTITVFVYAAYIISAILPIFFSQCPYRTPLSDVAYHLIASFFMFMSLQKWPQNSAMALRDAGSAAVRAQSDELLVDALHWLLSASSDPGIQDMVIQSVGGLPMPSKPRVDQVFQEVSDI</sequence>
<keyword evidence="1" id="KW-0472">Membrane</keyword>
<evidence type="ECO:0000259" key="2">
    <source>
        <dbReference type="Pfam" id="PF20153"/>
    </source>
</evidence>
<organism evidence="3 4">
    <name type="scientific">Guyanagaster necrorhizus</name>
    <dbReference type="NCBI Taxonomy" id="856835"/>
    <lineage>
        <taxon>Eukaryota</taxon>
        <taxon>Fungi</taxon>
        <taxon>Dikarya</taxon>
        <taxon>Basidiomycota</taxon>
        <taxon>Agaricomycotina</taxon>
        <taxon>Agaricomycetes</taxon>
        <taxon>Agaricomycetidae</taxon>
        <taxon>Agaricales</taxon>
        <taxon>Marasmiineae</taxon>
        <taxon>Physalacriaceae</taxon>
        <taxon>Guyanagaster</taxon>
    </lineage>
</organism>
<accession>A0A9P7W261</accession>
<proteinExistence type="predicted"/>
<feature type="domain" description="DUF6535" evidence="2">
    <location>
        <begin position="4"/>
        <end position="124"/>
    </location>
</feature>
<dbReference type="OrthoDB" id="2973393at2759"/>